<dbReference type="PANTHER" id="PTHR43449:SF3">
    <property type="entry name" value="POLYMERASE NUCLEOTIDYL TRANSFERASE DOMAIN-CONTAINING PROTEIN"/>
    <property type="match status" value="1"/>
</dbReference>
<feature type="domain" description="Polymerase nucleotidyl transferase" evidence="1">
    <location>
        <begin position="25"/>
        <end position="83"/>
    </location>
</feature>
<comment type="caution">
    <text evidence="2">The sequence shown here is derived from an EMBL/GenBank/DDBJ whole genome shotgun (WGS) entry which is preliminary data.</text>
</comment>
<dbReference type="Proteomes" id="UP000178184">
    <property type="component" value="Unassembled WGS sequence"/>
</dbReference>
<proteinExistence type="predicted"/>
<dbReference type="PANTHER" id="PTHR43449">
    <property type="entry name" value="NUCLEOTIDYLTRANSFERASE"/>
    <property type="match status" value="1"/>
</dbReference>
<dbReference type="Gene3D" id="3.30.460.10">
    <property type="entry name" value="Beta Polymerase, domain 2"/>
    <property type="match status" value="1"/>
</dbReference>
<evidence type="ECO:0000313" key="3">
    <source>
        <dbReference type="Proteomes" id="UP000178184"/>
    </source>
</evidence>
<dbReference type="STRING" id="1801764.A2903_02705"/>
<dbReference type="InterPro" id="IPR043519">
    <property type="entry name" value="NT_sf"/>
</dbReference>
<dbReference type="SUPFAM" id="SSF81301">
    <property type="entry name" value="Nucleotidyltransferase"/>
    <property type="match status" value="1"/>
</dbReference>
<dbReference type="GO" id="GO:0016779">
    <property type="term" value="F:nucleotidyltransferase activity"/>
    <property type="evidence" value="ECO:0007669"/>
    <property type="project" value="InterPro"/>
</dbReference>
<dbReference type="InterPro" id="IPR002934">
    <property type="entry name" value="Polymerase_NTP_transf_dom"/>
</dbReference>
<protein>
    <recommendedName>
        <fullName evidence="1">Polymerase nucleotidyl transferase domain-containing protein</fullName>
    </recommendedName>
</protein>
<reference evidence="2 3" key="1">
    <citation type="journal article" date="2016" name="Nat. Commun.">
        <title>Thousands of microbial genomes shed light on interconnected biogeochemical processes in an aquifer system.</title>
        <authorList>
            <person name="Anantharaman K."/>
            <person name="Brown C.T."/>
            <person name="Hug L.A."/>
            <person name="Sharon I."/>
            <person name="Castelle C.J."/>
            <person name="Probst A.J."/>
            <person name="Thomas B.C."/>
            <person name="Singh A."/>
            <person name="Wilkins M.J."/>
            <person name="Karaoz U."/>
            <person name="Brodie E.L."/>
            <person name="Williams K.H."/>
            <person name="Hubbard S.S."/>
            <person name="Banfield J.F."/>
        </authorList>
    </citation>
    <scope>NUCLEOTIDE SEQUENCE [LARGE SCALE GENOMIC DNA]</scope>
</reference>
<dbReference type="EMBL" id="MFUO01000031">
    <property type="protein sequence ID" value="OGI83261.1"/>
    <property type="molecule type" value="Genomic_DNA"/>
</dbReference>
<organism evidence="2 3">
    <name type="scientific">Candidatus Nomurabacteria bacterium RIFCSPLOWO2_01_FULL_33_17</name>
    <dbReference type="NCBI Taxonomy" id="1801764"/>
    <lineage>
        <taxon>Bacteria</taxon>
        <taxon>Candidatus Nomuraibacteriota</taxon>
    </lineage>
</organism>
<dbReference type="AlphaFoldDB" id="A0A1F6WMY8"/>
<dbReference type="CDD" id="cd05403">
    <property type="entry name" value="NT_KNTase_like"/>
    <property type="match status" value="1"/>
</dbReference>
<gene>
    <name evidence="2" type="ORF">A2903_02705</name>
</gene>
<accession>A0A1F6WMY8</accession>
<evidence type="ECO:0000259" key="1">
    <source>
        <dbReference type="Pfam" id="PF01909"/>
    </source>
</evidence>
<dbReference type="Pfam" id="PF01909">
    <property type="entry name" value="NTP_transf_2"/>
    <property type="match status" value="1"/>
</dbReference>
<name>A0A1F6WMY8_9BACT</name>
<sequence>MAKKRISKKIINMVLGYTQRLSKEEAIFIDKVFIFGSTATGKNNEKSDIDVCIVSPFFNDRIKAIQFLLKNRNKAEVISGLEPIGFSSKDFLGGSSLIEEIKNTGVQI</sequence>
<evidence type="ECO:0000313" key="2">
    <source>
        <dbReference type="EMBL" id="OGI83261.1"/>
    </source>
</evidence>